<accession>A0A4Z0L990</accession>
<dbReference type="EMBL" id="SRLH01000002">
    <property type="protein sequence ID" value="TGD58859.1"/>
    <property type="molecule type" value="Genomic_DNA"/>
</dbReference>
<proteinExistence type="predicted"/>
<dbReference type="RefSeq" id="WP_135525169.1">
    <property type="nucleotide sequence ID" value="NZ_SRLH01000002.1"/>
</dbReference>
<reference evidence="2 3" key="1">
    <citation type="submission" date="2019-04" db="EMBL/GenBank/DDBJ databases">
        <title>Flavobacterium sp. strain DS2-A Genome sequencing and assembly.</title>
        <authorList>
            <person name="Kim I."/>
        </authorList>
    </citation>
    <scope>NUCLEOTIDE SEQUENCE [LARGE SCALE GENOMIC DNA]</scope>
    <source>
        <strain evidence="2 3">DS2-A</strain>
    </source>
</reference>
<keyword evidence="3" id="KW-1185">Reference proteome</keyword>
<dbReference type="Proteomes" id="UP000297407">
    <property type="component" value="Unassembled WGS sequence"/>
</dbReference>
<gene>
    <name evidence="2" type="ORF">E4635_03125</name>
</gene>
<protein>
    <submittedName>
        <fullName evidence="2">Uncharacterized protein</fullName>
    </submittedName>
</protein>
<feature type="chain" id="PRO_5021238427" evidence="1">
    <location>
        <begin position="21"/>
        <end position="216"/>
    </location>
</feature>
<feature type="signal peptide" evidence="1">
    <location>
        <begin position="1"/>
        <end position="20"/>
    </location>
</feature>
<evidence type="ECO:0000256" key="1">
    <source>
        <dbReference type="SAM" id="SignalP"/>
    </source>
</evidence>
<evidence type="ECO:0000313" key="2">
    <source>
        <dbReference type="EMBL" id="TGD58859.1"/>
    </source>
</evidence>
<keyword evidence="1" id="KW-0732">Signal</keyword>
<evidence type="ECO:0000313" key="3">
    <source>
        <dbReference type="Proteomes" id="UP000297407"/>
    </source>
</evidence>
<comment type="caution">
    <text evidence="2">The sequence shown here is derived from an EMBL/GenBank/DDBJ whole genome shotgun (WGS) entry which is preliminary data.</text>
</comment>
<sequence>MRNFTLLVASFFLVGNMASASENPVFSDNTGKGPKHAIDYRDAEPISFMERGIEFYVFPNGEFDFNTRPQDSEGDDFYFKAAGKRSTVTVSRGPVNYGVRIEHDSFGRVRRVGNTFINYDSRDRVSRIGTVYMRYNSFAISQIGGLRIVYNRKCQIIDIVGSVKGRYAGHYYNNNDYNNDYGYTNGSEDYDDDSYYYYKADGTKAKIEDAAEGTRK</sequence>
<dbReference type="OrthoDB" id="750023at2"/>
<name>A0A4Z0L990_9FLAO</name>
<dbReference type="AlphaFoldDB" id="A0A4Z0L990"/>
<organism evidence="2 3">
    <name type="scientific">Flavobacterium humi</name>
    <dbReference type="NCBI Taxonomy" id="2562683"/>
    <lineage>
        <taxon>Bacteria</taxon>
        <taxon>Pseudomonadati</taxon>
        <taxon>Bacteroidota</taxon>
        <taxon>Flavobacteriia</taxon>
        <taxon>Flavobacteriales</taxon>
        <taxon>Flavobacteriaceae</taxon>
        <taxon>Flavobacterium</taxon>
    </lineage>
</organism>